<sequence>MSKANKYLNLARRSLYTIFSRDKFEFWFESVSLCSFIFKLKQVSSEVCGERGDDPLPHPGSARGEGVPERRRVGSKARLNRAQGLRRREKEKVPADMNSRRHTDNFTPSQKSPIPLNRYDDFDDLAVPAKPRPRTAISS</sequence>
<feature type="compositionally biased region" description="Basic residues" evidence="1">
    <location>
        <begin position="73"/>
        <end position="85"/>
    </location>
</feature>
<feature type="compositionally biased region" description="Basic and acidic residues" evidence="1">
    <location>
        <begin position="86"/>
        <end position="104"/>
    </location>
</feature>
<protein>
    <submittedName>
        <fullName evidence="2">Uncharacterized protein</fullName>
    </submittedName>
</protein>
<evidence type="ECO:0000313" key="2">
    <source>
        <dbReference type="EMBL" id="VEN64503.1"/>
    </source>
</evidence>
<dbReference type="AlphaFoldDB" id="A0A653DWB0"/>
<accession>A0A653DWB0</accession>
<gene>
    <name evidence="2" type="ORF">CALMAC_LOCUS21010</name>
</gene>
<evidence type="ECO:0000256" key="1">
    <source>
        <dbReference type="SAM" id="MobiDB-lite"/>
    </source>
</evidence>
<feature type="region of interest" description="Disordered" evidence="1">
    <location>
        <begin position="48"/>
        <end position="139"/>
    </location>
</feature>
<evidence type="ECO:0000313" key="3">
    <source>
        <dbReference type="Proteomes" id="UP000410492"/>
    </source>
</evidence>
<dbReference type="EMBL" id="CAACVG010015484">
    <property type="protein sequence ID" value="VEN64503.1"/>
    <property type="molecule type" value="Genomic_DNA"/>
</dbReference>
<reference evidence="2 3" key="1">
    <citation type="submission" date="2019-01" db="EMBL/GenBank/DDBJ databases">
        <authorList>
            <person name="Sayadi A."/>
        </authorList>
    </citation>
    <scope>NUCLEOTIDE SEQUENCE [LARGE SCALE GENOMIC DNA]</scope>
</reference>
<proteinExistence type="predicted"/>
<dbReference type="OrthoDB" id="19092at2759"/>
<keyword evidence="3" id="KW-1185">Reference proteome</keyword>
<organism evidence="2 3">
    <name type="scientific">Callosobruchus maculatus</name>
    <name type="common">Southern cowpea weevil</name>
    <name type="synonym">Pulse bruchid</name>
    <dbReference type="NCBI Taxonomy" id="64391"/>
    <lineage>
        <taxon>Eukaryota</taxon>
        <taxon>Metazoa</taxon>
        <taxon>Ecdysozoa</taxon>
        <taxon>Arthropoda</taxon>
        <taxon>Hexapoda</taxon>
        <taxon>Insecta</taxon>
        <taxon>Pterygota</taxon>
        <taxon>Neoptera</taxon>
        <taxon>Endopterygota</taxon>
        <taxon>Coleoptera</taxon>
        <taxon>Polyphaga</taxon>
        <taxon>Cucujiformia</taxon>
        <taxon>Chrysomeloidea</taxon>
        <taxon>Chrysomelidae</taxon>
        <taxon>Bruchinae</taxon>
        <taxon>Bruchini</taxon>
        <taxon>Callosobruchus</taxon>
    </lineage>
</organism>
<name>A0A653DWB0_CALMS</name>
<dbReference type="Proteomes" id="UP000410492">
    <property type="component" value="Unassembled WGS sequence"/>
</dbReference>